<keyword evidence="1" id="KW-0472">Membrane</keyword>
<accession>E6UY64</accession>
<reference evidence="2 3" key="2">
    <citation type="journal article" date="2013" name="Genome Announc.">
        <title>Genome of the Root-Associated Plant Growth-Promoting Bacterium Variovorax paradoxus Strain EPS.</title>
        <authorList>
            <person name="Han J.I."/>
            <person name="Spain J.C."/>
            <person name="Leadbetter J.R."/>
            <person name="Ovchinnikova G."/>
            <person name="Goodwin L.A."/>
            <person name="Han C.S."/>
            <person name="Woyke T."/>
            <person name="Davenport K.W."/>
            <person name="Orwin P.M."/>
        </authorList>
    </citation>
    <scope>NUCLEOTIDE SEQUENCE [LARGE SCALE GENOMIC DNA]</scope>
    <source>
        <strain evidence="2 3">EPS</strain>
    </source>
</reference>
<protein>
    <submittedName>
        <fullName evidence="2">Uncharacterized protein</fullName>
    </submittedName>
</protein>
<dbReference type="Proteomes" id="UP000008917">
    <property type="component" value="Chromosome"/>
</dbReference>
<dbReference type="HOGENOM" id="CLU_3105094_0_0_4"/>
<organism evidence="2 3">
    <name type="scientific">Variovorax paradoxus (strain EPS)</name>
    <dbReference type="NCBI Taxonomy" id="595537"/>
    <lineage>
        <taxon>Bacteria</taxon>
        <taxon>Pseudomonadati</taxon>
        <taxon>Pseudomonadota</taxon>
        <taxon>Betaproteobacteria</taxon>
        <taxon>Burkholderiales</taxon>
        <taxon>Comamonadaceae</taxon>
        <taxon>Variovorax</taxon>
    </lineage>
</organism>
<keyword evidence="1" id="KW-1133">Transmembrane helix</keyword>
<feature type="transmembrane region" description="Helical" evidence="1">
    <location>
        <begin position="29"/>
        <end position="47"/>
    </location>
</feature>
<evidence type="ECO:0000256" key="1">
    <source>
        <dbReference type="SAM" id="Phobius"/>
    </source>
</evidence>
<gene>
    <name evidence="2" type="ordered locus">Varpa_2392</name>
</gene>
<dbReference type="KEGG" id="vpe:Varpa_2392"/>
<name>E6UY64_VARPE</name>
<dbReference type="EMBL" id="CP002417">
    <property type="protein sequence ID" value="ADU36594.1"/>
    <property type="molecule type" value="Genomic_DNA"/>
</dbReference>
<reference evidence="3" key="1">
    <citation type="submission" date="2010-12" db="EMBL/GenBank/DDBJ databases">
        <title>Complete sequence of Variovorax paradoxus EPS.</title>
        <authorList>
            <consortium name="US DOE Joint Genome Institute"/>
            <person name="Lucas S."/>
            <person name="Copeland A."/>
            <person name="Lapidus A."/>
            <person name="Cheng J.-F."/>
            <person name="Goodwin L."/>
            <person name="Pitluck S."/>
            <person name="Teshima H."/>
            <person name="Detter J.C."/>
            <person name="Han C."/>
            <person name="Tapia R."/>
            <person name="Land M."/>
            <person name="Hauser L."/>
            <person name="Kyrpides N."/>
            <person name="Ivanova N."/>
            <person name="Ovchinnikova G."/>
            <person name="Orwin P."/>
            <person name="Han J.-I.G."/>
            <person name="Woyke T."/>
        </authorList>
    </citation>
    <scope>NUCLEOTIDE SEQUENCE [LARGE SCALE GENOMIC DNA]</scope>
    <source>
        <strain evidence="3">EPS</strain>
    </source>
</reference>
<dbReference type="AlphaFoldDB" id="E6UY64"/>
<keyword evidence="1" id="KW-0812">Transmembrane</keyword>
<proteinExistence type="predicted"/>
<sequence length="52" mass="5439">MNPQPPAAPSPAPAAAPEVVTEAQAFTRAWMVFVVLVAVVLGVLWAVKVHFG</sequence>
<evidence type="ECO:0000313" key="2">
    <source>
        <dbReference type="EMBL" id="ADU36594.1"/>
    </source>
</evidence>
<dbReference type="STRING" id="595537.Varpa_2392"/>
<evidence type="ECO:0000313" key="3">
    <source>
        <dbReference type="Proteomes" id="UP000008917"/>
    </source>
</evidence>